<protein>
    <submittedName>
        <fullName evidence="7">Uncharacterized protein</fullName>
    </submittedName>
</protein>
<dbReference type="EMBL" id="JBAMIC010000002">
    <property type="protein sequence ID" value="KAK7112578.1"/>
    <property type="molecule type" value="Genomic_DNA"/>
</dbReference>
<keyword evidence="6" id="KW-0460">Magnesium</keyword>
<dbReference type="InterPro" id="IPR027417">
    <property type="entry name" value="P-loop_NTPase"/>
</dbReference>
<organism evidence="7 8">
    <name type="scientific">Littorina saxatilis</name>
    <dbReference type="NCBI Taxonomy" id="31220"/>
    <lineage>
        <taxon>Eukaryota</taxon>
        <taxon>Metazoa</taxon>
        <taxon>Spiralia</taxon>
        <taxon>Lophotrochozoa</taxon>
        <taxon>Mollusca</taxon>
        <taxon>Gastropoda</taxon>
        <taxon>Caenogastropoda</taxon>
        <taxon>Littorinimorpha</taxon>
        <taxon>Littorinoidea</taxon>
        <taxon>Littorinidae</taxon>
        <taxon>Littorina</taxon>
    </lineage>
</organism>
<dbReference type="GO" id="GO:0031683">
    <property type="term" value="F:G-protein beta/gamma-subunit complex binding"/>
    <property type="evidence" value="ECO:0007669"/>
    <property type="project" value="InterPro"/>
</dbReference>
<dbReference type="Proteomes" id="UP001374579">
    <property type="component" value="Unassembled WGS sequence"/>
</dbReference>
<evidence type="ECO:0000256" key="1">
    <source>
        <dbReference type="ARBA" id="ARBA00011356"/>
    </source>
</evidence>
<dbReference type="PROSITE" id="PS51882">
    <property type="entry name" value="G_ALPHA"/>
    <property type="match status" value="1"/>
</dbReference>
<dbReference type="GO" id="GO:0005737">
    <property type="term" value="C:cytoplasm"/>
    <property type="evidence" value="ECO:0007669"/>
    <property type="project" value="TreeGrafter"/>
</dbReference>
<gene>
    <name evidence="7" type="ORF">V1264_012013</name>
</gene>
<dbReference type="GO" id="GO:0003924">
    <property type="term" value="F:GTPase activity"/>
    <property type="evidence" value="ECO:0007669"/>
    <property type="project" value="InterPro"/>
</dbReference>
<evidence type="ECO:0000256" key="4">
    <source>
        <dbReference type="ARBA" id="ARBA00023134"/>
    </source>
</evidence>
<dbReference type="GO" id="GO:0005834">
    <property type="term" value="C:heterotrimeric G-protein complex"/>
    <property type="evidence" value="ECO:0007669"/>
    <property type="project" value="TreeGrafter"/>
</dbReference>
<proteinExistence type="predicted"/>
<dbReference type="AlphaFoldDB" id="A0AAN9GKY0"/>
<dbReference type="InterPro" id="IPR011025">
    <property type="entry name" value="GproteinA_insert"/>
</dbReference>
<evidence type="ECO:0000313" key="7">
    <source>
        <dbReference type="EMBL" id="KAK7112578.1"/>
    </source>
</evidence>
<dbReference type="Pfam" id="PF00503">
    <property type="entry name" value="G-alpha"/>
    <property type="match status" value="1"/>
</dbReference>
<sequence length="157" mass="17647">MICVPSHQGSEKSEHSHSKAIDRALAKDKQVLKSQVQLLLLGRPRAGKTTLVKQLRMKNGETFSQEEVESSKMALVENLTDAMKVLLSTREDLVFPWTNEQAEDDAVMLSCRTLPRLLNERGWKGVMSMLVRLWNDEGIKKSWQQSLASGLPCVSLV</sequence>
<evidence type="ECO:0000256" key="2">
    <source>
        <dbReference type="ARBA" id="ARBA00022723"/>
    </source>
</evidence>
<keyword evidence="8" id="KW-1185">Reference proteome</keyword>
<dbReference type="PANTHER" id="PTHR10218:SF302">
    <property type="entry name" value="GUANINE NUCLEOTIDE-BINDING PROTEIN ALPHA-5 SUBUNIT"/>
    <property type="match status" value="1"/>
</dbReference>
<keyword evidence="5" id="KW-0807">Transducer</keyword>
<comment type="subunit">
    <text evidence="1">G proteins are composed of 3 units; alpha, beta and gamma. The alpha chain contains the guanine nucleotide binding site.</text>
</comment>
<dbReference type="SUPFAM" id="SSF47895">
    <property type="entry name" value="Transducin (alpha subunit), insertion domain"/>
    <property type="match status" value="1"/>
</dbReference>
<dbReference type="GO" id="GO:0007188">
    <property type="term" value="P:adenylate cyclase-modulating G protein-coupled receptor signaling pathway"/>
    <property type="evidence" value="ECO:0007669"/>
    <property type="project" value="TreeGrafter"/>
</dbReference>
<evidence type="ECO:0000256" key="6">
    <source>
        <dbReference type="PIRSR" id="PIRSR601019-2"/>
    </source>
</evidence>
<accession>A0AAN9GKY0</accession>
<comment type="caution">
    <text evidence="7">The sequence shown here is derived from an EMBL/GenBank/DDBJ whole genome shotgun (WGS) entry which is preliminary data.</text>
</comment>
<dbReference type="GO" id="GO:0046872">
    <property type="term" value="F:metal ion binding"/>
    <property type="evidence" value="ECO:0007669"/>
    <property type="project" value="UniProtKB-KW"/>
</dbReference>
<keyword evidence="2 6" id="KW-0479">Metal-binding</keyword>
<dbReference type="GO" id="GO:0005525">
    <property type="term" value="F:GTP binding"/>
    <property type="evidence" value="ECO:0007669"/>
    <property type="project" value="UniProtKB-KW"/>
</dbReference>
<dbReference type="SUPFAM" id="SSF52540">
    <property type="entry name" value="P-loop containing nucleoside triphosphate hydrolases"/>
    <property type="match status" value="1"/>
</dbReference>
<dbReference type="GO" id="GO:0001664">
    <property type="term" value="F:G protein-coupled receptor binding"/>
    <property type="evidence" value="ECO:0007669"/>
    <property type="project" value="TreeGrafter"/>
</dbReference>
<dbReference type="InterPro" id="IPR001019">
    <property type="entry name" value="Gprotein_alpha_su"/>
</dbReference>
<evidence type="ECO:0000256" key="3">
    <source>
        <dbReference type="ARBA" id="ARBA00022741"/>
    </source>
</evidence>
<dbReference type="PANTHER" id="PTHR10218">
    <property type="entry name" value="GTP-BINDING PROTEIN ALPHA SUBUNIT"/>
    <property type="match status" value="1"/>
</dbReference>
<dbReference type="Gene3D" id="3.40.50.300">
    <property type="entry name" value="P-loop containing nucleotide triphosphate hydrolases"/>
    <property type="match status" value="1"/>
</dbReference>
<evidence type="ECO:0000313" key="8">
    <source>
        <dbReference type="Proteomes" id="UP001374579"/>
    </source>
</evidence>
<name>A0AAN9GKY0_9CAEN</name>
<feature type="binding site" evidence="6">
    <location>
        <position position="49"/>
    </location>
    <ligand>
        <name>Mg(2+)</name>
        <dbReference type="ChEBI" id="CHEBI:18420"/>
    </ligand>
</feature>
<reference evidence="7 8" key="1">
    <citation type="submission" date="2024-02" db="EMBL/GenBank/DDBJ databases">
        <title>Chromosome-scale genome assembly of the rough periwinkle Littorina saxatilis.</title>
        <authorList>
            <person name="De Jode A."/>
            <person name="Faria R."/>
            <person name="Formenti G."/>
            <person name="Sims Y."/>
            <person name="Smith T.P."/>
            <person name="Tracey A."/>
            <person name="Wood J.M.D."/>
            <person name="Zagrodzka Z.B."/>
            <person name="Johannesson K."/>
            <person name="Butlin R.K."/>
            <person name="Leder E.H."/>
        </authorList>
    </citation>
    <scope>NUCLEOTIDE SEQUENCE [LARGE SCALE GENOMIC DNA]</scope>
    <source>
        <strain evidence="7">Snail1</strain>
        <tissue evidence="7">Muscle</tissue>
    </source>
</reference>
<evidence type="ECO:0000256" key="5">
    <source>
        <dbReference type="ARBA" id="ARBA00023224"/>
    </source>
</evidence>
<keyword evidence="3" id="KW-0547">Nucleotide-binding</keyword>
<keyword evidence="4" id="KW-0342">GTP-binding</keyword>